<dbReference type="InterPro" id="IPR014757">
    <property type="entry name" value="Tscrpt_reg_IclR_C"/>
</dbReference>
<evidence type="ECO:0000256" key="1">
    <source>
        <dbReference type="ARBA" id="ARBA00023015"/>
    </source>
</evidence>
<evidence type="ECO:0000313" key="7">
    <source>
        <dbReference type="Proteomes" id="UP001501676"/>
    </source>
</evidence>
<dbReference type="InterPro" id="IPR036388">
    <property type="entry name" value="WH-like_DNA-bd_sf"/>
</dbReference>
<organism evidence="6 7">
    <name type="scientific">Cryptosporangium minutisporangium</name>
    <dbReference type="NCBI Taxonomy" id="113569"/>
    <lineage>
        <taxon>Bacteria</taxon>
        <taxon>Bacillati</taxon>
        <taxon>Actinomycetota</taxon>
        <taxon>Actinomycetes</taxon>
        <taxon>Cryptosporangiales</taxon>
        <taxon>Cryptosporangiaceae</taxon>
        <taxon>Cryptosporangium</taxon>
    </lineage>
</organism>
<name>A0ABP6SQX7_9ACTN</name>
<feature type="domain" description="HTH iclR-type" evidence="4">
    <location>
        <begin position="12"/>
        <end position="75"/>
    </location>
</feature>
<keyword evidence="3" id="KW-0804">Transcription</keyword>
<accession>A0ABP6SQX7</accession>
<dbReference type="PANTHER" id="PTHR30136:SF24">
    <property type="entry name" value="HTH-TYPE TRANSCRIPTIONAL REPRESSOR ALLR"/>
    <property type="match status" value="1"/>
</dbReference>
<reference evidence="7" key="1">
    <citation type="journal article" date="2019" name="Int. J. Syst. Evol. Microbiol.">
        <title>The Global Catalogue of Microorganisms (GCM) 10K type strain sequencing project: providing services to taxonomists for standard genome sequencing and annotation.</title>
        <authorList>
            <consortium name="The Broad Institute Genomics Platform"/>
            <consortium name="The Broad Institute Genome Sequencing Center for Infectious Disease"/>
            <person name="Wu L."/>
            <person name="Ma J."/>
        </authorList>
    </citation>
    <scope>NUCLEOTIDE SEQUENCE [LARGE SCALE GENOMIC DNA]</scope>
    <source>
        <strain evidence="7">JCM 9458</strain>
    </source>
</reference>
<dbReference type="EMBL" id="BAAAYN010000004">
    <property type="protein sequence ID" value="GAA3383023.1"/>
    <property type="molecule type" value="Genomic_DNA"/>
</dbReference>
<feature type="domain" description="IclR-ED" evidence="5">
    <location>
        <begin position="69"/>
        <end position="291"/>
    </location>
</feature>
<dbReference type="Proteomes" id="UP001501676">
    <property type="component" value="Unassembled WGS sequence"/>
</dbReference>
<keyword evidence="1" id="KW-0805">Transcription regulation</keyword>
<dbReference type="PANTHER" id="PTHR30136">
    <property type="entry name" value="HELIX-TURN-HELIX TRANSCRIPTIONAL REGULATOR, ICLR FAMILY"/>
    <property type="match status" value="1"/>
</dbReference>
<dbReference type="Gene3D" id="1.10.10.10">
    <property type="entry name" value="Winged helix-like DNA-binding domain superfamily/Winged helix DNA-binding domain"/>
    <property type="match status" value="1"/>
</dbReference>
<proteinExistence type="predicted"/>
<dbReference type="Gene3D" id="3.30.450.40">
    <property type="match status" value="1"/>
</dbReference>
<dbReference type="PROSITE" id="PS51078">
    <property type="entry name" value="ICLR_ED"/>
    <property type="match status" value="1"/>
</dbReference>
<dbReference type="InterPro" id="IPR029016">
    <property type="entry name" value="GAF-like_dom_sf"/>
</dbReference>
<evidence type="ECO:0000259" key="4">
    <source>
        <dbReference type="PROSITE" id="PS51077"/>
    </source>
</evidence>
<evidence type="ECO:0000259" key="5">
    <source>
        <dbReference type="PROSITE" id="PS51078"/>
    </source>
</evidence>
<comment type="caution">
    <text evidence="6">The sequence shown here is derived from an EMBL/GenBank/DDBJ whole genome shotgun (WGS) entry which is preliminary data.</text>
</comment>
<dbReference type="SUPFAM" id="SSF46785">
    <property type="entry name" value="Winged helix' DNA-binding domain"/>
    <property type="match status" value="1"/>
</dbReference>
<protein>
    <recommendedName>
        <fullName evidence="8">IclR family transcriptional regulator</fullName>
    </recommendedName>
</protein>
<evidence type="ECO:0000256" key="2">
    <source>
        <dbReference type="ARBA" id="ARBA00023125"/>
    </source>
</evidence>
<dbReference type="PROSITE" id="PS51077">
    <property type="entry name" value="HTH_ICLR"/>
    <property type="match status" value="1"/>
</dbReference>
<dbReference type="InterPro" id="IPR050707">
    <property type="entry name" value="HTH_MetabolicPath_Reg"/>
</dbReference>
<keyword evidence="2" id="KW-0238">DNA-binding</keyword>
<evidence type="ECO:0000256" key="3">
    <source>
        <dbReference type="ARBA" id="ARBA00023163"/>
    </source>
</evidence>
<gene>
    <name evidence="6" type="ORF">GCM10020369_07280</name>
</gene>
<evidence type="ECO:0008006" key="8">
    <source>
        <dbReference type="Google" id="ProtNLM"/>
    </source>
</evidence>
<sequence length="293" mass="31509">MRDLPGQRATAVPAVDRTVAVIEYCAARPGAQFTLSELCRALDISKATAFGLLTALCEHGWLARDATTKTYRIGPGLAVLADALSVPHRTLIDAAQTQLDALATATGIRTVAATLVGDEIVILAVGGQERPLGTALRPGHRLRVVPPIGVVYMAWSGAEERERWLGRGHGVIGPDGIERLRAEVEAVRDRGFQVSLHSSDVRRLAEAMGRGEATPDLIDHIDAAEYVVPDLDPDGKYYPNMVSVPVLDGQERLAMTLTYFDFPAPLVGSEIVRLANRLKRAAAAVRKALADPR</sequence>
<dbReference type="SMART" id="SM00346">
    <property type="entry name" value="HTH_ICLR"/>
    <property type="match status" value="1"/>
</dbReference>
<dbReference type="InterPro" id="IPR005471">
    <property type="entry name" value="Tscrpt_reg_IclR_N"/>
</dbReference>
<dbReference type="Pfam" id="PF09339">
    <property type="entry name" value="HTH_IclR"/>
    <property type="match status" value="1"/>
</dbReference>
<evidence type="ECO:0000313" key="6">
    <source>
        <dbReference type="EMBL" id="GAA3383023.1"/>
    </source>
</evidence>
<dbReference type="RefSeq" id="WP_345726494.1">
    <property type="nucleotide sequence ID" value="NZ_BAAAYN010000004.1"/>
</dbReference>
<dbReference type="SUPFAM" id="SSF55781">
    <property type="entry name" value="GAF domain-like"/>
    <property type="match status" value="1"/>
</dbReference>
<dbReference type="InterPro" id="IPR036390">
    <property type="entry name" value="WH_DNA-bd_sf"/>
</dbReference>
<keyword evidence="7" id="KW-1185">Reference proteome</keyword>